<evidence type="ECO:0000313" key="3">
    <source>
        <dbReference type="Proteomes" id="UP001501570"/>
    </source>
</evidence>
<gene>
    <name evidence="2" type="ORF">GCM10023322_22210</name>
</gene>
<reference evidence="3" key="1">
    <citation type="journal article" date="2019" name="Int. J. Syst. Evol. Microbiol.">
        <title>The Global Catalogue of Microorganisms (GCM) 10K type strain sequencing project: providing services to taxonomists for standard genome sequencing and annotation.</title>
        <authorList>
            <consortium name="The Broad Institute Genomics Platform"/>
            <consortium name="The Broad Institute Genome Sequencing Center for Infectious Disease"/>
            <person name="Wu L."/>
            <person name="Ma J."/>
        </authorList>
    </citation>
    <scope>NUCLEOTIDE SEQUENCE [LARGE SCALE GENOMIC DNA]</scope>
    <source>
        <strain evidence="3">JCM 18304</strain>
    </source>
</reference>
<dbReference type="InterPro" id="IPR037401">
    <property type="entry name" value="SnoaL-like"/>
</dbReference>
<organism evidence="2 3">
    <name type="scientific">Rugosimonospora acidiphila</name>
    <dbReference type="NCBI Taxonomy" id="556531"/>
    <lineage>
        <taxon>Bacteria</taxon>
        <taxon>Bacillati</taxon>
        <taxon>Actinomycetota</taxon>
        <taxon>Actinomycetes</taxon>
        <taxon>Micromonosporales</taxon>
        <taxon>Micromonosporaceae</taxon>
        <taxon>Rugosimonospora</taxon>
    </lineage>
</organism>
<comment type="caution">
    <text evidence="2">The sequence shown here is derived from an EMBL/GenBank/DDBJ whole genome shotgun (WGS) entry which is preliminary data.</text>
</comment>
<keyword evidence="3" id="KW-1185">Reference proteome</keyword>
<protein>
    <submittedName>
        <fullName evidence="2">Nuclear transport factor 2 family protein</fullName>
    </submittedName>
</protein>
<feature type="domain" description="SnoaL-like" evidence="1">
    <location>
        <begin position="8"/>
        <end position="111"/>
    </location>
</feature>
<name>A0ABP9RRD4_9ACTN</name>
<dbReference type="Pfam" id="PF12680">
    <property type="entry name" value="SnoaL_2"/>
    <property type="match status" value="1"/>
</dbReference>
<sequence>MSDSNELVGRYLAIWNERDATARRAAIAGVWTETGSYTDPLASVRGHENLDAVVGAAQAQFPGLVFEPLGDVDAHHDLARFGWRLVPAAGGESLVEGFDVAVLAEDGRIQSVYGFLDKVPAA</sequence>
<dbReference type="EMBL" id="BAABJQ010000005">
    <property type="protein sequence ID" value="GAA5183286.1"/>
    <property type="molecule type" value="Genomic_DNA"/>
</dbReference>
<dbReference type="Gene3D" id="3.10.450.50">
    <property type="match status" value="1"/>
</dbReference>
<dbReference type="SUPFAM" id="SSF54427">
    <property type="entry name" value="NTF2-like"/>
    <property type="match status" value="1"/>
</dbReference>
<proteinExistence type="predicted"/>
<dbReference type="InterPro" id="IPR032710">
    <property type="entry name" value="NTF2-like_dom_sf"/>
</dbReference>
<accession>A0ABP9RRD4</accession>
<evidence type="ECO:0000259" key="1">
    <source>
        <dbReference type="Pfam" id="PF12680"/>
    </source>
</evidence>
<dbReference type="RefSeq" id="WP_345628610.1">
    <property type="nucleotide sequence ID" value="NZ_BAABJQ010000005.1"/>
</dbReference>
<evidence type="ECO:0000313" key="2">
    <source>
        <dbReference type="EMBL" id="GAA5183286.1"/>
    </source>
</evidence>
<dbReference type="Proteomes" id="UP001501570">
    <property type="component" value="Unassembled WGS sequence"/>
</dbReference>